<feature type="transmembrane region" description="Helical" evidence="1">
    <location>
        <begin position="95"/>
        <end position="118"/>
    </location>
</feature>
<name>X0WBH4_9ZZZZ</name>
<keyword evidence="1" id="KW-0812">Transmembrane</keyword>
<feature type="transmembrane region" description="Helical" evidence="1">
    <location>
        <begin position="30"/>
        <end position="51"/>
    </location>
</feature>
<dbReference type="AlphaFoldDB" id="X0WBH4"/>
<gene>
    <name evidence="2" type="ORF">S01H1_51279</name>
</gene>
<comment type="caution">
    <text evidence="2">The sequence shown here is derived from an EMBL/GenBank/DDBJ whole genome shotgun (WGS) entry which is preliminary data.</text>
</comment>
<keyword evidence="1" id="KW-0472">Membrane</keyword>
<reference evidence="2" key="1">
    <citation type="journal article" date="2014" name="Front. Microbiol.">
        <title>High frequency of phylogenetically diverse reductive dehalogenase-homologous genes in deep subseafloor sedimentary metagenomes.</title>
        <authorList>
            <person name="Kawai M."/>
            <person name="Futagami T."/>
            <person name="Toyoda A."/>
            <person name="Takaki Y."/>
            <person name="Nishi S."/>
            <person name="Hori S."/>
            <person name="Arai W."/>
            <person name="Tsubouchi T."/>
            <person name="Morono Y."/>
            <person name="Uchiyama I."/>
            <person name="Ito T."/>
            <person name="Fujiyama A."/>
            <person name="Inagaki F."/>
            <person name="Takami H."/>
        </authorList>
    </citation>
    <scope>NUCLEOTIDE SEQUENCE</scope>
    <source>
        <strain evidence="2">Expedition CK06-06</strain>
    </source>
</reference>
<protein>
    <submittedName>
        <fullName evidence="2">Uncharacterized protein</fullName>
    </submittedName>
</protein>
<evidence type="ECO:0000313" key="2">
    <source>
        <dbReference type="EMBL" id="GAG21928.1"/>
    </source>
</evidence>
<organism evidence="2">
    <name type="scientific">marine sediment metagenome</name>
    <dbReference type="NCBI Taxonomy" id="412755"/>
    <lineage>
        <taxon>unclassified sequences</taxon>
        <taxon>metagenomes</taxon>
        <taxon>ecological metagenomes</taxon>
    </lineage>
</organism>
<accession>X0WBH4</accession>
<keyword evidence="1" id="KW-1133">Transmembrane helix</keyword>
<feature type="non-terminal residue" evidence="2">
    <location>
        <position position="136"/>
    </location>
</feature>
<sequence>MMDFFARIITWINVPVNAMAEVLLAPIAVLGGWLSNTVISAVTAVVLLVIFKYTSNQRAIGRVRDDIKANMLALKLFKDSIAVTLQSQGRVFRGALLLLIHAIRPMLVMIVPVSLLLAQMGLWYQSRPLLPGEEVI</sequence>
<evidence type="ECO:0000256" key="1">
    <source>
        <dbReference type="SAM" id="Phobius"/>
    </source>
</evidence>
<proteinExistence type="predicted"/>
<dbReference type="EMBL" id="BARS01033090">
    <property type="protein sequence ID" value="GAG21928.1"/>
    <property type="molecule type" value="Genomic_DNA"/>
</dbReference>